<keyword evidence="3" id="KW-1185">Reference proteome</keyword>
<protein>
    <recommendedName>
        <fullName evidence="4">MBL fold metallo-hydrolase</fullName>
    </recommendedName>
</protein>
<dbReference type="EMBL" id="QVTD01000003">
    <property type="protein sequence ID" value="RFU65513.1"/>
    <property type="molecule type" value="Genomic_DNA"/>
</dbReference>
<gene>
    <name evidence="2" type="ORF">D0466_06425</name>
</gene>
<evidence type="ECO:0000256" key="1">
    <source>
        <dbReference type="SAM" id="SignalP"/>
    </source>
</evidence>
<dbReference type="InterPro" id="IPR036866">
    <property type="entry name" value="RibonucZ/Hydroxyglut_hydro"/>
</dbReference>
<feature type="signal peptide" evidence="1">
    <location>
        <begin position="1"/>
        <end position="18"/>
    </location>
</feature>
<dbReference type="SUPFAM" id="SSF56281">
    <property type="entry name" value="Metallo-hydrolase/oxidoreductase"/>
    <property type="match status" value="1"/>
</dbReference>
<feature type="chain" id="PRO_5038612165" description="MBL fold metallo-hydrolase" evidence="1">
    <location>
        <begin position="19"/>
        <end position="281"/>
    </location>
</feature>
<name>A0A372LGS2_9BACI</name>
<organism evidence="2 3">
    <name type="scientific">Peribacillus glennii</name>
    <dbReference type="NCBI Taxonomy" id="2303991"/>
    <lineage>
        <taxon>Bacteria</taxon>
        <taxon>Bacillati</taxon>
        <taxon>Bacillota</taxon>
        <taxon>Bacilli</taxon>
        <taxon>Bacillales</taxon>
        <taxon>Bacillaceae</taxon>
        <taxon>Peribacillus</taxon>
    </lineage>
</organism>
<reference evidence="2 3" key="1">
    <citation type="submission" date="2018-08" db="EMBL/GenBank/DDBJ databases">
        <title>Bacillus chawlae sp. nov., Bacillus glennii sp. nov., and Bacillus saganii sp. nov. Isolated from the Vehicle Assembly Building at Kennedy Space Center where the Viking Spacecraft were Assembled.</title>
        <authorList>
            <person name="Seuylemezian A."/>
            <person name="Vaishampayan P."/>
        </authorList>
    </citation>
    <scope>NUCLEOTIDE SEQUENCE [LARGE SCALE GENOMIC DNA]</scope>
    <source>
        <strain evidence="2 3">V44-8</strain>
    </source>
</reference>
<evidence type="ECO:0000313" key="2">
    <source>
        <dbReference type="EMBL" id="RFU65513.1"/>
    </source>
</evidence>
<comment type="caution">
    <text evidence="2">The sequence shown here is derived from an EMBL/GenBank/DDBJ whole genome shotgun (WGS) entry which is preliminary data.</text>
</comment>
<evidence type="ECO:0000313" key="3">
    <source>
        <dbReference type="Proteomes" id="UP000262939"/>
    </source>
</evidence>
<proteinExistence type="predicted"/>
<dbReference type="AlphaFoldDB" id="A0A372LGS2"/>
<dbReference type="OrthoDB" id="2696637at2"/>
<sequence length="281" mass="31464">MNLIFSLMLALTGLLPIAGMEPAVPEEIEKIDLNLMEKEYAVTFFDLGKGESSIIQGAGGSAIMINTGAAEDYEELKKWLRLYGVKHIDSIILTSSGDGYDGNVKDIVDQYNVARVIAGKGMNEKVNGLLSDFPDIEIDFWNSQSKETFLDEIEIGVLHESEEGEEEGLDLSIKIRNNHLLYVTTSSQIIRNKLLALTPSSVQIVRAPFLAMPLEVAEHLDPHAVILDEHTEKPEQKEMVKKCHELWIEVFNIANQGTISTKFTQANHEIFPIRNFLHTKN</sequence>
<dbReference type="RefSeq" id="WP_117321687.1">
    <property type="nucleotide sequence ID" value="NZ_QVTD01000003.1"/>
</dbReference>
<accession>A0A372LGS2</accession>
<keyword evidence="1" id="KW-0732">Signal</keyword>
<evidence type="ECO:0008006" key="4">
    <source>
        <dbReference type="Google" id="ProtNLM"/>
    </source>
</evidence>
<dbReference type="Proteomes" id="UP000262939">
    <property type="component" value="Unassembled WGS sequence"/>
</dbReference>
<dbReference type="Gene3D" id="3.60.15.10">
    <property type="entry name" value="Ribonuclease Z/Hydroxyacylglutathione hydrolase-like"/>
    <property type="match status" value="1"/>
</dbReference>